<dbReference type="PANTHER" id="PTHR43441">
    <property type="entry name" value="RIBOSOMAL-PROTEIN-SERINE ACETYLTRANSFERASE"/>
    <property type="match status" value="1"/>
</dbReference>
<evidence type="ECO:0000313" key="2">
    <source>
        <dbReference type="EMBL" id="MCX5572284.1"/>
    </source>
</evidence>
<dbReference type="Gene3D" id="3.40.630.30">
    <property type="match status" value="1"/>
</dbReference>
<dbReference type="InterPro" id="IPR051908">
    <property type="entry name" value="Ribosomal_N-acetyltransferase"/>
</dbReference>
<accession>A0A9X3IMY1</accession>
<dbReference type="Pfam" id="PF13302">
    <property type="entry name" value="Acetyltransf_3"/>
    <property type="match status" value="1"/>
</dbReference>
<dbReference type="GO" id="GO:0008999">
    <property type="term" value="F:protein-N-terminal-alanine acetyltransferase activity"/>
    <property type="evidence" value="ECO:0007669"/>
    <property type="project" value="TreeGrafter"/>
</dbReference>
<dbReference type="Proteomes" id="UP001144805">
    <property type="component" value="Unassembled WGS sequence"/>
</dbReference>
<reference evidence="2" key="1">
    <citation type="submission" date="2022-11" db="EMBL/GenBank/DDBJ databases">
        <title>Biodiversity and phylogenetic relationships of bacteria.</title>
        <authorList>
            <person name="Machado R.A.R."/>
            <person name="Bhat A."/>
            <person name="Loulou A."/>
            <person name="Kallel S."/>
        </authorList>
    </citation>
    <scope>NUCLEOTIDE SEQUENCE</scope>
    <source>
        <strain evidence="2">K-TC2</strain>
    </source>
</reference>
<dbReference type="RefSeq" id="WP_266341245.1">
    <property type="nucleotide sequence ID" value="NZ_JAPKNK010000017.1"/>
</dbReference>
<organism evidence="2 3">
    <name type="scientific">Kaistia nematophila</name>
    <dbReference type="NCBI Taxonomy" id="2994654"/>
    <lineage>
        <taxon>Bacteria</taxon>
        <taxon>Pseudomonadati</taxon>
        <taxon>Pseudomonadota</taxon>
        <taxon>Alphaproteobacteria</taxon>
        <taxon>Hyphomicrobiales</taxon>
        <taxon>Kaistiaceae</taxon>
        <taxon>Kaistia</taxon>
    </lineage>
</organism>
<dbReference type="InterPro" id="IPR016181">
    <property type="entry name" value="Acyl_CoA_acyltransferase"/>
</dbReference>
<dbReference type="PANTHER" id="PTHR43441:SF2">
    <property type="entry name" value="FAMILY ACETYLTRANSFERASE, PUTATIVE (AFU_ORTHOLOGUE AFUA_7G00850)-RELATED"/>
    <property type="match status" value="1"/>
</dbReference>
<dbReference type="SUPFAM" id="SSF55729">
    <property type="entry name" value="Acyl-CoA N-acyltransferases (Nat)"/>
    <property type="match status" value="1"/>
</dbReference>
<feature type="domain" description="N-acetyltransferase" evidence="1">
    <location>
        <begin position="43"/>
        <end position="189"/>
    </location>
</feature>
<dbReference type="GO" id="GO:1990189">
    <property type="term" value="F:protein N-terminal-serine acetyltransferase activity"/>
    <property type="evidence" value="ECO:0007669"/>
    <property type="project" value="TreeGrafter"/>
</dbReference>
<keyword evidence="3" id="KW-1185">Reference proteome</keyword>
<evidence type="ECO:0000313" key="3">
    <source>
        <dbReference type="Proteomes" id="UP001144805"/>
    </source>
</evidence>
<comment type="caution">
    <text evidence="2">The sequence shown here is derived from an EMBL/GenBank/DDBJ whole genome shotgun (WGS) entry which is preliminary data.</text>
</comment>
<gene>
    <name evidence="2" type="ORF">OSH07_23985</name>
</gene>
<evidence type="ECO:0000259" key="1">
    <source>
        <dbReference type="PROSITE" id="PS51186"/>
    </source>
</evidence>
<proteinExistence type="predicted"/>
<sequence length="235" mass="26318">MTSNGTLPVGIELDPTPGPRPGRVTLAGRFVTIVPFDLAAHGRDIYEASSGPENEGLWPYLWQGPFADYESFAAYYAEAAKKDDPLLFAILDRATGRAVGHAALMRIVPNDRVVEVGNILYTPPLQRTIGATEAMYLLARHVFDDLGYRRYEWKCNDLNAPSRRAARRYGFAYEGTFRQHMIVKGRNRDTAWFAMLDSDWPRVKAAFEVWLDPANFDAEGRQKSSLDASLPEAST</sequence>
<dbReference type="FunFam" id="3.40.630.30:FF:000047">
    <property type="entry name" value="Acetyltransferase, GNAT family"/>
    <property type="match status" value="1"/>
</dbReference>
<dbReference type="EMBL" id="JAPKNK010000017">
    <property type="protein sequence ID" value="MCX5572284.1"/>
    <property type="molecule type" value="Genomic_DNA"/>
</dbReference>
<dbReference type="InterPro" id="IPR000182">
    <property type="entry name" value="GNAT_dom"/>
</dbReference>
<dbReference type="PROSITE" id="PS51186">
    <property type="entry name" value="GNAT"/>
    <property type="match status" value="1"/>
</dbReference>
<protein>
    <submittedName>
        <fullName evidence="2">GNAT family protein</fullName>
    </submittedName>
</protein>
<dbReference type="AlphaFoldDB" id="A0A9X3IMY1"/>
<name>A0A9X3IMY1_9HYPH</name>